<evidence type="ECO:0000313" key="3">
    <source>
        <dbReference type="EMBL" id="CAJ0941618.1"/>
    </source>
</evidence>
<dbReference type="PANTHER" id="PTHR21301:SF12">
    <property type="match status" value="1"/>
</dbReference>
<accession>A0ABN9LLH4</accession>
<gene>
    <name evidence="3" type="ORF">RIMI_LOCUS9294848</name>
</gene>
<dbReference type="PROSITE" id="PS50878">
    <property type="entry name" value="RT_POL"/>
    <property type="match status" value="1"/>
</dbReference>
<keyword evidence="4" id="KW-1185">Reference proteome</keyword>
<reference evidence="3" key="1">
    <citation type="submission" date="2023-07" db="EMBL/GenBank/DDBJ databases">
        <authorList>
            <person name="Stuckert A."/>
        </authorList>
    </citation>
    <scope>NUCLEOTIDE SEQUENCE</scope>
</reference>
<evidence type="ECO:0000259" key="2">
    <source>
        <dbReference type="PROSITE" id="PS50878"/>
    </source>
</evidence>
<comment type="caution">
    <text evidence="3">The sequence shown here is derived from an EMBL/GenBank/DDBJ whole genome shotgun (WGS) entry which is preliminary data.</text>
</comment>
<feature type="compositionally biased region" description="Polar residues" evidence="1">
    <location>
        <begin position="1"/>
        <end position="11"/>
    </location>
</feature>
<proteinExistence type="predicted"/>
<feature type="compositionally biased region" description="Polar residues" evidence="1">
    <location>
        <begin position="44"/>
        <end position="54"/>
    </location>
</feature>
<name>A0ABN9LLH4_9NEOB</name>
<feature type="region of interest" description="Disordered" evidence="1">
    <location>
        <begin position="1"/>
        <end position="55"/>
    </location>
</feature>
<protein>
    <recommendedName>
        <fullName evidence="2">Reverse transcriptase domain-containing protein</fullName>
    </recommendedName>
</protein>
<dbReference type="EMBL" id="CAUEEQ010019145">
    <property type="protein sequence ID" value="CAJ0941618.1"/>
    <property type="molecule type" value="Genomic_DNA"/>
</dbReference>
<dbReference type="PANTHER" id="PTHR21301">
    <property type="entry name" value="REVERSE TRANSCRIPTASE"/>
    <property type="match status" value="1"/>
</dbReference>
<evidence type="ECO:0000256" key="1">
    <source>
        <dbReference type="SAM" id="MobiDB-lite"/>
    </source>
</evidence>
<sequence length="532" mass="60936">MDGTSASSSNSERTDFVRPSSSSSFLGFGKRTYQRKGRGEGANATETNRQGMHTRSQRFYRSLRLKVYFNNIEHTVAPVIQPTPINLTDLGLKQRSTFSPPKNSHPIETFVSLIDREVSDYTKQIMKGELTVRYNLTLSDRWALQSLIDDKDLIIKPADKGGATVIMDYSFYKNEVYSQLTNTEIYQPLSTNPTSSIREQISTILERALQAGIIDSKTKDFLIKENPLIPIFYILPKIHKRLDKPPGRPIVASTDSILSPLSILLERILTPLINPFMILGFFLVRNLDKLPEGTVLVTLDVNNLYMSIQHHKGISAMKGLLEDSLMNHEVISFLLELLEVVVTKNYFMFEDKFYLQTQGRAMGSNVAPPYANCFMARFESDYIYSNRLFQTHCLLWRRYIDDVFCLWHGTNESLLEFFNEINGFWPELSFTLNFDNHEINYLDTKILQDQDGKLTLDLYTKATDCNNLLIRACGQQSSHIPELVLCEFNYQVVPGAPNHQVHNNNLLFYQSCHPKAVRNLSLCPNLRAFGEY</sequence>
<dbReference type="Proteomes" id="UP001176940">
    <property type="component" value="Unassembled WGS sequence"/>
</dbReference>
<feature type="domain" description="Reverse transcriptase" evidence="2">
    <location>
        <begin position="216"/>
        <end position="458"/>
    </location>
</feature>
<evidence type="ECO:0000313" key="4">
    <source>
        <dbReference type="Proteomes" id="UP001176940"/>
    </source>
</evidence>
<organism evidence="3 4">
    <name type="scientific">Ranitomeya imitator</name>
    <name type="common">mimic poison frog</name>
    <dbReference type="NCBI Taxonomy" id="111125"/>
    <lineage>
        <taxon>Eukaryota</taxon>
        <taxon>Metazoa</taxon>
        <taxon>Chordata</taxon>
        <taxon>Craniata</taxon>
        <taxon>Vertebrata</taxon>
        <taxon>Euteleostomi</taxon>
        <taxon>Amphibia</taxon>
        <taxon>Batrachia</taxon>
        <taxon>Anura</taxon>
        <taxon>Neobatrachia</taxon>
        <taxon>Hyloidea</taxon>
        <taxon>Dendrobatidae</taxon>
        <taxon>Dendrobatinae</taxon>
        <taxon>Ranitomeya</taxon>
    </lineage>
</organism>
<dbReference type="InterPro" id="IPR000477">
    <property type="entry name" value="RT_dom"/>
</dbReference>